<comment type="caution">
    <text evidence="1">The sequence shown here is derived from an EMBL/GenBank/DDBJ whole genome shotgun (WGS) entry which is preliminary data.</text>
</comment>
<organism evidence="1 2">
    <name type="scientific">Trifolium pratense</name>
    <name type="common">Red clover</name>
    <dbReference type="NCBI Taxonomy" id="57577"/>
    <lineage>
        <taxon>Eukaryota</taxon>
        <taxon>Viridiplantae</taxon>
        <taxon>Streptophyta</taxon>
        <taxon>Embryophyta</taxon>
        <taxon>Tracheophyta</taxon>
        <taxon>Spermatophyta</taxon>
        <taxon>Magnoliopsida</taxon>
        <taxon>eudicotyledons</taxon>
        <taxon>Gunneridae</taxon>
        <taxon>Pentapetalae</taxon>
        <taxon>rosids</taxon>
        <taxon>fabids</taxon>
        <taxon>Fabales</taxon>
        <taxon>Fabaceae</taxon>
        <taxon>Papilionoideae</taxon>
        <taxon>50 kb inversion clade</taxon>
        <taxon>NPAAA clade</taxon>
        <taxon>Hologalegina</taxon>
        <taxon>IRL clade</taxon>
        <taxon>Trifolieae</taxon>
        <taxon>Trifolium</taxon>
    </lineage>
</organism>
<dbReference type="Proteomes" id="UP001177021">
    <property type="component" value="Unassembled WGS sequence"/>
</dbReference>
<sequence>MLVKLLIEDLDFLNEIGVDPEKVAKSLIELFAEMLFVHGYIHGDPHPDNVLVSPEGHNGFSLVLLDHAVYRELDEEFRKDFCQLWEALILKDSKKTMWLGEQFGAGKYSRYLPIIFTGTTIERFLLNF</sequence>
<evidence type="ECO:0000313" key="2">
    <source>
        <dbReference type="Proteomes" id="UP001177021"/>
    </source>
</evidence>
<name>A0ACB0JQ22_TRIPR</name>
<accession>A0ACB0JQ22</accession>
<evidence type="ECO:0000313" key="1">
    <source>
        <dbReference type="EMBL" id="CAJ2647212.1"/>
    </source>
</evidence>
<proteinExistence type="predicted"/>
<dbReference type="EMBL" id="CASHSV030000109">
    <property type="protein sequence ID" value="CAJ2647212.1"/>
    <property type="molecule type" value="Genomic_DNA"/>
</dbReference>
<gene>
    <name evidence="1" type="ORF">MILVUS5_LOCUS15781</name>
</gene>
<reference evidence="1" key="1">
    <citation type="submission" date="2023-10" db="EMBL/GenBank/DDBJ databases">
        <authorList>
            <person name="Rodriguez Cubillos JULIANA M."/>
            <person name="De Vega J."/>
        </authorList>
    </citation>
    <scope>NUCLEOTIDE SEQUENCE</scope>
</reference>
<protein>
    <submittedName>
        <fullName evidence="1">Uncharacterized protein</fullName>
    </submittedName>
</protein>
<keyword evidence="2" id="KW-1185">Reference proteome</keyword>